<dbReference type="SUPFAM" id="SSF53098">
    <property type="entry name" value="Ribonuclease H-like"/>
    <property type="match status" value="1"/>
</dbReference>
<protein>
    <recommendedName>
        <fullName evidence="1">RNase H type-1 domain-containing protein</fullName>
    </recommendedName>
</protein>
<dbReference type="InterPro" id="IPR044730">
    <property type="entry name" value="RNase_H-like_dom_plant"/>
</dbReference>
<evidence type="ECO:0000259" key="1">
    <source>
        <dbReference type="Pfam" id="PF13456"/>
    </source>
</evidence>
<dbReference type="InterPro" id="IPR052929">
    <property type="entry name" value="RNase_H-like_EbsB-rel"/>
</dbReference>
<gene>
    <name evidence="2" type="ORF">DY000_02027030</name>
</gene>
<name>A0ABQ7EGU2_BRACR</name>
<sequence>MLSYRVGMGPSSKFVPFEWERSLTGIAWCFTSEQLGPLSTGTSIIDDVNSPLMAESLALHKGITKARKLEFPSVTFLSDCATLIRAISTPNQLKEIYGVFKDIKSLSTSFDSIVFNHISRSQNSDADFLAKQVLKAHVSPPCFSMGYPL</sequence>
<dbReference type="CDD" id="cd06222">
    <property type="entry name" value="RNase_H_like"/>
    <property type="match status" value="1"/>
</dbReference>
<keyword evidence="3" id="KW-1185">Reference proteome</keyword>
<accession>A0ABQ7EGU2</accession>
<comment type="caution">
    <text evidence="2">The sequence shown here is derived from an EMBL/GenBank/DDBJ whole genome shotgun (WGS) entry which is preliminary data.</text>
</comment>
<reference evidence="2 3" key="1">
    <citation type="journal article" date="2020" name="BMC Genomics">
        <title>Intraspecific diversification of the crop wild relative Brassica cretica Lam. using demographic model selection.</title>
        <authorList>
            <person name="Kioukis A."/>
            <person name="Michalopoulou V.A."/>
            <person name="Briers L."/>
            <person name="Pirintsos S."/>
            <person name="Studholme D.J."/>
            <person name="Pavlidis P."/>
            <person name="Sarris P.F."/>
        </authorList>
    </citation>
    <scope>NUCLEOTIDE SEQUENCE [LARGE SCALE GENOMIC DNA]</scope>
    <source>
        <strain evidence="3">cv. PFS-1207/04</strain>
    </source>
</reference>
<evidence type="ECO:0000313" key="3">
    <source>
        <dbReference type="Proteomes" id="UP000266723"/>
    </source>
</evidence>
<dbReference type="PANTHER" id="PTHR47074">
    <property type="entry name" value="BNAC02G40300D PROTEIN"/>
    <property type="match status" value="1"/>
</dbReference>
<dbReference type="PANTHER" id="PTHR47074:SF49">
    <property type="entry name" value="POLYNUCLEOTIDYL TRANSFERASE, RIBONUCLEASE H-LIKE SUPERFAMILY PROTEIN"/>
    <property type="match status" value="1"/>
</dbReference>
<dbReference type="InterPro" id="IPR002156">
    <property type="entry name" value="RNaseH_domain"/>
</dbReference>
<dbReference type="EMBL" id="QGKV02000299">
    <property type="protein sequence ID" value="KAF3596247.1"/>
    <property type="molecule type" value="Genomic_DNA"/>
</dbReference>
<dbReference type="InterPro" id="IPR036397">
    <property type="entry name" value="RNaseH_sf"/>
</dbReference>
<evidence type="ECO:0000313" key="2">
    <source>
        <dbReference type="EMBL" id="KAF3596247.1"/>
    </source>
</evidence>
<dbReference type="InterPro" id="IPR012337">
    <property type="entry name" value="RNaseH-like_sf"/>
</dbReference>
<dbReference type="Gene3D" id="3.30.420.10">
    <property type="entry name" value="Ribonuclease H-like superfamily/Ribonuclease H"/>
    <property type="match status" value="1"/>
</dbReference>
<dbReference type="Pfam" id="PF13456">
    <property type="entry name" value="RVT_3"/>
    <property type="match status" value="1"/>
</dbReference>
<proteinExistence type="predicted"/>
<organism evidence="2 3">
    <name type="scientific">Brassica cretica</name>
    <name type="common">Mustard</name>
    <dbReference type="NCBI Taxonomy" id="69181"/>
    <lineage>
        <taxon>Eukaryota</taxon>
        <taxon>Viridiplantae</taxon>
        <taxon>Streptophyta</taxon>
        <taxon>Embryophyta</taxon>
        <taxon>Tracheophyta</taxon>
        <taxon>Spermatophyta</taxon>
        <taxon>Magnoliopsida</taxon>
        <taxon>eudicotyledons</taxon>
        <taxon>Gunneridae</taxon>
        <taxon>Pentapetalae</taxon>
        <taxon>rosids</taxon>
        <taxon>malvids</taxon>
        <taxon>Brassicales</taxon>
        <taxon>Brassicaceae</taxon>
        <taxon>Brassiceae</taxon>
        <taxon>Brassica</taxon>
    </lineage>
</organism>
<feature type="domain" description="RNase H type-1" evidence="1">
    <location>
        <begin position="21"/>
        <end position="132"/>
    </location>
</feature>
<dbReference type="Proteomes" id="UP000266723">
    <property type="component" value="Unassembled WGS sequence"/>
</dbReference>